<organism evidence="1 2">
    <name type="scientific">Luteolibacter yonseiensis</name>
    <dbReference type="NCBI Taxonomy" id="1144680"/>
    <lineage>
        <taxon>Bacteria</taxon>
        <taxon>Pseudomonadati</taxon>
        <taxon>Verrucomicrobiota</taxon>
        <taxon>Verrucomicrobiia</taxon>
        <taxon>Verrucomicrobiales</taxon>
        <taxon>Verrucomicrobiaceae</taxon>
        <taxon>Luteolibacter</taxon>
    </lineage>
</organism>
<evidence type="ECO:0000313" key="1">
    <source>
        <dbReference type="EMBL" id="MBK1817820.1"/>
    </source>
</evidence>
<dbReference type="EMBL" id="JAENIK010000012">
    <property type="protein sequence ID" value="MBK1817820.1"/>
    <property type="molecule type" value="Genomic_DNA"/>
</dbReference>
<dbReference type="Proteomes" id="UP000600139">
    <property type="component" value="Unassembled WGS sequence"/>
</dbReference>
<keyword evidence="2" id="KW-1185">Reference proteome</keyword>
<sequence length="87" mass="9679">MNDDLLPDLLAAIEQQLVSPETPYVSNTLDRLVALGIEATEAKTQIALCLGEEIDNMNETRKPFNEKAYRAALDELPFEEEKDGDPS</sequence>
<proteinExistence type="predicted"/>
<comment type="caution">
    <text evidence="1">The sequence shown here is derived from an EMBL/GenBank/DDBJ whole genome shotgun (WGS) entry which is preliminary data.</text>
</comment>
<accession>A0A934VD65</accession>
<dbReference type="AlphaFoldDB" id="A0A934VD65"/>
<evidence type="ECO:0000313" key="2">
    <source>
        <dbReference type="Proteomes" id="UP000600139"/>
    </source>
</evidence>
<reference evidence="1" key="1">
    <citation type="submission" date="2021-01" db="EMBL/GenBank/DDBJ databases">
        <title>Modified the classification status of verrucomicrobia.</title>
        <authorList>
            <person name="Feng X."/>
        </authorList>
    </citation>
    <scope>NUCLEOTIDE SEQUENCE</scope>
    <source>
        <strain evidence="1">JCM 18052</strain>
    </source>
</reference>
<protein>
    <submittedName>
        <fullName evidence="1">Uncharacterized protein</fullName>
    </submittedName>
</protein>
<name>A0A934VD65_9BACT</name>
<gene>
    <name evidence="1" type="ORF">JIN84_19525</name>
</gene>
<dbReference type="RefSeq" id="WP_200352750.1">
    <property type="nucleotide sequence ID" value="NZ_BAABHZ010000001.1"/>
</dbReference>